<feature type="transmembrane region" description="Helical" evidence="1">
    <location>
        <begin position="113"/>
        <end position="137"/>
    </location>
</feature>
<keyword evidence="3" id="KW-1185">Reference proteome</keyword>
<feature type="transmembrane region" description="Helical" evidence="1">
    <location>
        <begin position="62"/>
        <end position="80"/>
    </location>
</feature>
<dbReference type="EMBL" id="CAXAMN010005224">
    <property type="protein sequence ID" value="CAK9012864.1"/>
    <property type="molecule type" value="Genomic_DNA"/>
</dbReference>
<evidence type="ECO:0000313" key="3">
    <source>
        <dbReference type="Proteomes" id="UP001642484"/>
    </source>
</evidence>
<dbReference type="CDD" id="cd06174">
    <property type="entry name" value="MFS"/>
    <property type="match status" value="1"/>
</dbReference>
<dbReference type="PANTHER" id="PTHR23526">
    <property type="entry name" value="INTEGRAL MEMBRANE TRANSPORT PROTEIN-RELATED"/>
    <property type="match status" value="1"/>
</dbReference>
<evidence type="ECO:0000256" key="1">
    <source>
        <dbReference type="SAM" id="Phobius"/>
    </source>
</evidence>
<reference evidence="2 3" key="1">
    <citation type="submission" date="2024-02" db="EMBL/GenBank/DDBJ databases">
        <authorList>
            <person name="Chen Y."/>
            <person name="Shah S."/>
            <person name="Dougan E. K."/>
            <person name="Thang M."/>
            <person name="Chan C."/>
        </authorList>
    </citation>
    <scope>NUCLEOTIDE SEQUENCE [LARGE SCALE GENOMIC DNA]</scope>
</reference>
<sequence>MEQILHAGREQYSLLSNMLRRPELFVPMMGIWVASFGGALHGPVTTYFQVELGASTEQIGNFGVIRTIGVLLVSPLYGWLLDRHSAYTPAVLSAFCCTFGCLFHGFAQDVQHLYLASVVLALGAVNFWNVVGAYVALATPREQRHVVVTGFQVQVSVLRLLGTSLYPFVDSMLLALGVTQKLLRYRIHMSECSLFCVVAFVYLVGRFQPATWGEEVKTEAKASEEKLQTSQLALLLTTSVVQSFGETVVTVLWPLHLRKLHLGSHDLAWLQLSSQLLIILSTLGYPPLTRLLGHRFSASALPLLASLCSALAFLQPEPTWYGQAVHVVNVLSFLALCGTMKVCYQHLATLAVPAAHQGRIFSLLNVLSSLGNIFGNLVATRLAEHDGGVLYSKGSVPWAAQWSGFYVCHTWEAKSMGSEWQSSLVPISSEKKRRAQMGAEGQRWAILQTLAESPGGCMQNLGMPGGVVPPPPLATAPATLRVAPTMALPQFTAPARRLGDVGDGRCFALHRTAAAPAWTGVITVARETWRDQARNMAKKTPFRAALIQGKVSDVEVLLFLIFESPCRVSLNETVRHTAACNCDRTAPAMGALLFRAASEAAAPVERAVERTEPAPRWLRAASAAVVPPVATSLGRVLRPQSSLVFARCSFTAPSCPDGPAVVVERALVDTGSSDCELREGLLKRLPPLPVVARGVTYETSTGDEAYDAYEVVLTVNGRRCAAVLTVVPEERFSAHADEPCSDEALLGHMAIAALGLDVHCRQRSMLQAEEMPSEARPLPEGELGQLHVASSRPYGLFGTALAEKSGVHVTAVPVGQLWTTYRHAVPRGGEPRLPPRWLPGTGCAVPLCLGDLQREPQAALEELDPHGKPVVPVTYATCHFLSPLSPDLRVSVKMALVDTGSSDCELRQGLLDRLGRLPTVAQGVVYETVCGRHVFDSYEVLLAIEGRVCACAVTGVPEERFHVGAEDPASDEAVLGLAALSALDLVVHCRARAVAARRREAP</sequence>
<dbReference type="Pfam" id="PF07690">
    <property type="entry name" value="MFS_1"/>
    <property type="match status" value="1"/>
</dbReference>
<proteinExistence type="predicted"/>
<feature type="transmembrane region" description="Helical" evidence="1">
    <location>
        <begin position="87"/>
        <end position="107"/>
    </location>
</feature>
<dbReference type="InterPro" id="IPR036259">
    <property type="entry name" value="MFS_trans_sf"/>
</dbReference>
<feature type="transmembrane region" description="Helical" evidence="1">
    <location>
        <begin position="157"/>
        <end position="179"/>
    </location>
</feature>
<organism evidence="2 3">
    <name type="scientific">Durusdinium trenchii</name>
    <dbReference type="NCBI Taxonomy" id="1381693"/>
    <lineage>
        <taxon>Eukaryota</taxon>
        <taxon>Sar</taxon>
        <taxon>Alveolata</taxon>
        <taxon>Dinophyceae</taxon>
        <taxon>Suessiales</taxon>
        <taxon>Symbiodiniaceae</taxon>
        <taxon>Durusdinium</taxon>
    </lineage>
</organism>
<dbReference type="Proteomes" id="UP001642484">
    <property type="component" value="Unassembled WGS sequence"/>
</dbReference>
<keyword evidence="1" id="KW-1133">Transmembrane helix</keyword>
<gene>
    <name evidence="2" type="ORF">CCMP2556_LOCUS11013</name>
</gene>
<dbReference type="InterPro" id="IPR011701">
    <property type="entry name" value="MFS"/>
</dbReference>
<keyword evidence="1" id="KW-0472">Membrane</keyword>
<accession>A0ABP0JF78</accession>
<dbReference type="Gene3D" id="1.20.1250.20">
    <property type="entry name" value="MFS general substrate transporter like domains"/>
    <property type="match status" value="1"/>
</dbReference>
<keyword evidence="1" id="KW-0812">Transmembrane</keyword>
<protein>
    <recommendedName>
        <fullName evidence="4">Solute carrier family 40 protein</fullName>
    </recommendedName>
</protein>
<dbReference type="PANTHER" id="PTHR23526:SF2">
    <property type="entry name" value="MAJOR FACILITATOR SUPERFAMILY (MFS) PROFILE DOMAIN-CONTAINING PROTEIN"/>
    <property type="match status" value="1"/>
</dbReference>
<comment type="caution">
    <text evidence="2">The sequence shown here is derived from an EMBL/GenBank/DDBJ whole genome shotgun (WGS) entry which is preliminary data.</text>
</comment>
<dbReference type="InterPro" id="IPR052528">
    <property type="entry name" value="Sugar_transport-like"/>
</dbReference>
<evidence type="ECO:0000313" key="2">
    <source>
        <dbReference type="EMBL" id="CAK9012864.1"/>
    </source>
</evidence>
<evidence type="ECO:0008006" key="4">
    <source>
        <dbReference type="Google" id="ProtNLM"/>
    </source>
</evidence>
<dbReference type="SUPFAM" id="SSF103473">
    <property type="entry name" value="MFS general substrate transporter"/>
    <property type="match status" value="1"/>
</dbReference>
<feature type="transmembrane region" description="Helical" evidence="1">
    <location>
        <begin position="24"/>
        <end position="42"/>
    </location>
</feature>
<name>A0ABP0JF78_9DINO</name>